<dbReference type="InterPro" id="IPR039426">
    <property type="entry name" value="TonB-dep_rcpt-like"/>
</dbReference>
<dbReference type="GO" id="GO:0044718">
    <property type="term" value="P:siderophore transmembrane transport"/>
    <property type="evidence" value="ECO:0007669"/>
    <property type="project" value="TreeGrafter"/>
</dbReference>
<dbReference type="InterPro" id="IPR036942">
    <property type="entry name" value="Beta-barrel_TonB_sf"/>
</dbReference>
<evidence type="ECO:0000256" key="1">
    <source>
        <dbReference type="ARBA" id="ARBA00004571"/>
    </source>
</evidence>
<dbReference type="PROSITE" id="PS52016">
    <property type="entry name" value="TONB_DEPENDENT_REC_3"/>
    <property type="match status" value="1"/>
</dbReference>
<keyword evidence="2 8" id="KW-0813">Transport</keyword>
<dbReference type="Pfam" id="PF00593">
    <property type="entry name" value="TonB_dep_Rec_b-barrel"/>
    <property type="match status" value="1"/>
</dbReference>
<dbReference type="PANTHER" id="PTHR30069:SF50">
    <property type="entry name" value="TONB-DEPENDENT RECEPTOR HI_1217-RELATED"/>
    <property type="match status" value="1"/>
</dbReference>
<dbReference type="AlphaFoldDB" id="A0A0L7T420"/>
<dbReference type="Proteomes" id="UP000037088">
    <property type="component" value="Unassembled WGS sequence"/>
</dbReference>
<evidence type="ECO:0000256" key="3">
    <source>
        <dbReference type="ARBA" id="ARBA00022452"/>
    </source>
</evidence>
<keyword evidence="3 8" id="KW-1134">Transmembrane beta strand</keyword>
<gene>
    <name evidence="14" type="ORF">NG42_10285</name>
</gene>
<feature type="signal peptide" evidence="11">
    <location>
        <begin position="1"/>
        <end position="23"/>
    </location>
</feature>
<sequence>MKYKNIANCALASCVIFPCITHAAEQKGESTFSTLNVADNAQQEDGNAGSDAETYSKPGAFSSRKMNKNLQSLDATLRTMPGTFTQQDALQGAVNVNIRGMSGFGRVNTMVDGVSQTYYGMAPSSYHGGANSASGVLIDQNFLAGVDISRGNSAGSQGVNALAGSANMRTIGIDDIVRKNRQTGVLTRFTVGDNGFGRSGMIAVAGRSEVFGDGGSIGGLAGFSDNVQYATYKNGAGIKSDEFLGNDNSFMKQKPNSQLYKLNINPDRYTKFEFGGRNYHNNFTQRNITSDDYYLKYDYTPLSELIDVKMLLSTSRSSQTYNPGSLSSTNHASTTNKSEAVDLSNTSRFSLGDYDFSWQLGGKVMDTKYTRAFDNSETNQSNGFAPSGKQNIAALYTGLTINKDIYQLDLNLNYSETKVNGFKPACSAKQKCFPQGEGILNLNDRAFNPSVALSAQVTPWLQPFVSYSHSSRAPNPQEVFFANEGGGSMNPFLKPEKAETYQAGFNIIKNGLLFEQDTFRLKALAYQSRIKNYISSQSFFLCYDGTLCHDIDNSSADFNAYLHTNSLTPVHSDGYEIEASYDVEYAYVNLSWSKQHTDQPTSVASSTQGGMGYGDISDLPDSYATLDIGARFLDKKLVVGSLFKFTGKSKRLSVNGYDYETGQLPKEQLPNIPTIIDLYSNYQLTDNVLLRLSVQNLGNKNYAEALNKLNQDYYYSGDDGKSVNTSARGRTWVFGGEVRF</sequence>
<dbReference type="SUPFAM" id="SSF56935">
    <property type="entry name" value="Porins"/>
    <property type="match status" value="1"/>
</dbReference>
<evidence type="ECO:0000256" key="6">
    <source>
        <dbReference type="ARBA" id="ARBA00023136"/>
    </source>
</evidence>
<evidence type="ECO:0000313" key="14">
    <source>
        <dbReference type="EMBL" id="KOC90154.1"/>
    </source>
</evidence>
<keyword evidence="11" id="KW-0732">Signal</keyword>
<dbReference type="GO" id="GO:0009279">
    <property type="term" value="C:cell outer membrane"/>
    <property type="evidence" value="ECO:0007669"/>
    <property type="project" value="UniProtKB-SubCell"/>
</dbReference>
<evidence type="ECO:0000259" key="12">
    <source>
        <dbReference type="Pfam" id="PF00593"/>
    </source>
</evidence>
<keyword evidence="7 8" id="KW-0998">Cell outer membrane</keyword>
<feature type="domain" description="TonB-dependent receptor-like beta-barrel" evidence="12">
    <location>
        <begin position="244"/>
        <end position="697"/>
    </location>
</feature>
<proteinExistence type="inferred from homology"/>
<dbReference type="Gene3D" id="2.40.170.20">
    <property type="entry name" value="TonB-dependent receptor, beta-barrel domain"/>
    <property type="match status" value="1"/>
</dbReference>
<evidence type="ECO:0000256" key="7">
    <source>
        <dbReference type="ARBA" id="ARBA00023237"/>
    </source>
</evidence>
<dbReference type="InterPro" id="IPR037066">
    <property type="entry name" value="Plug_dom_sf"/>
</dbReference>
<dbReference type="PATRIC" id="fig|1560201.3.peg.2188"/>
<dbReference type="PANTHER" id="PTHR30069">
    <property type="entry name" value="TONB-DEPENDENT OUTER MEMBRANE RECEPTOR"/>
    <property type="match status" value="1"/>
</dbReference>
<feature type="chain" id="PRO_5005576397" evidence="11">
    <location>
        <begin position="24"/>
        <end position="740"/>
    </location>
</feature>
<dbReference type="GO" id="GO:0015344">
    <property type="term" value="F:siderophore uptake transmembrane transporter activity"/>
    <property type="evidence" value="ECO:0007669"/>
    <property type="project" value="TreeGrafter"/>
</dbReference>
<dbReference type="InterPro" id="IPR012910">
    <property type="entry name" value="Plug_dom"/>
</dbReference>
<comment type="similarity">
    <text evidence="8 9">Belongs to the TonB-dependent receptor family.</text>
</comment>
<dbReference type="InterPro" id="IPR000531">
    <property type="entry name" value="Beta-barrel_TonB"/>
</dbReference>
<dbReference type="RefSeq" id="WP_052899207.1">
    <property type="nucleotide sequence ID" value="NZ_JRXE01000012.1"/>
</dbReference>
<evidence type="ECO:0000256" key="4">
    <source>
        <dbReference type="ARBA" id="ARBA00022692"/>
    </source>
</evidence>
<evidence type="ECO:0000256" key="9">
    <source>
        <dbReference type="RuleBase" id="RU003357"/>
    </source>
</evidence>
<evidence type="ECO:0000256" key="2">
    <source>
        <dbReference type="ARBA" id="ARBA00022448"/>
    </source>
</evidence>
<dbReference type="Gene3D" id="2.170.130.10">
    <property type="entry name" value="TonB-dependent receptor, plug domain"/>
    <property type="match status" value="1"/>
</dbReference>
<dbReference type="EMBL" id="JRXE01000012">
    <property type="protein sequence ID" value="KOC90154.1"/>
    <property type="molecule type" value="Genomic_DNA"/>
</dbReference>
<evidence type="ECO:0000259" key="13">
    <source>
        <dbReference type="Pfam" id="PF07715"/>
    </source>
</evidence>
<evidence type="ECO:0000256" key="8">
    <source>
        <dbReference type="PROSITE-ProRule" id="PRU01360"/>
    </source>
</evidence>
<evidence type="ECO:0000256" key="10">
    <source>
        <dbReference type="SAM" id="MobiDB-lite"/>
    </source>
</evidence>
<feature type="region of interest" description="Disordered" evidence="10">
    <location>
        <begin position="319"/>
        <end position="339"/>
    </location>
</feature>
<accession>A0A0L7T420</accession>
<feature type="domain" description="TonB-dependent receptor plug" evidence="13">
    <location>
        <begin position="68"/>
        <end position="164"/>
    </location>
</feature>
<feature type="region of interest" description="Disordered" evidence="10">
    <location>
        <begin position="42"/>
        <end position="61"/>
    </location>
</feature>
<evidence type="ECO:0000256" key="5">
    <source>
        <dbReference type="ARBA" id="ARBA00023077"/>
    </source>
</evidence>
<name>A0A0L7T420_9GAMM</name>
<evidence type="ECO:0000256" key="11">
    <source>
        <dbReference type="SAM" id="SignalP"/>
    </source>
</evidence>
<keyword evidence="14" id="KW-0675">Receptor</keyword>
<evidence type="ECO:0000313" key="15">
    <source>
        <dbReference type="Proteomes" id="UP000037088"/>
    </source>
</evidence>
<dbReference type="Pfam" id="PF07715">
    <property type="entry name" value="Plug"/>
    <property type="match status" value="1"/>
</dbReference>
<keyword evidence="6 8" id="KW-0472">Membrane</keyword>
<reference evidence="14 15" key="1">
    <citation type="journal article" date="2015" name="Int. J. Syst. Evol. Microbiol.">
        <title>Erwinia iniecta sp. nov., isolated from Russian wheat aphids (Diuraphis noxia).</title>
        <authorList>
            <person name="Campillo T."/>
            <person name="Luna E."/>
            <person name="Portier P."/>
            <person name="Fischer-Le Saux M."/>
            <person name="Lapitan N."/>
            <person name="Tisserat N.A."/>
            <person name="Leach J.E."/>
        </authorList>
    </citation>
    <scope>NUCLEOTIDE SEQUENCE [LARGE SCALE GENOMIC DNA]</scope>
    <source>
        <strain evidence="14 15">B120</strain>
    </source>
</reference>
<comment type="caution">
    <text evidence="14">The sequence shown here is derived from an EMBL/GenBank/DDBJ whole genome shotgun (WGS) entry which is preliminary data.</text>
</comment>
<protein>
    <submittedName>
        <fullName evidence="14">TonB-dependent receptor</fullName>
    </submittedName>
</protein>
<keyword evidence="4 8" id="KW-0812">Transmembrane</keyword>
<keyword evidence="15" id="KW-1185">Reference proteome</keyword>
<comment type="subcellular location">
    <subcellularLocation>
        <location evidence="1 8">Cell outer membrane</location>
        <topology evidence="1 8">Multi-pass membrane protein</topology>
    </subcellularLocation>
</comment>
<keyword evidence="5 9" id="KW-0798">TonB box</keyword>
<organism evidence="14 15">
    <name type="scientific">Winslowiella iniecta</name>
    <dbReference type="NCBI Taxonomy" id="1560201"/>
    <lineage>
        <taxon>Bacteria</taxon>
        <taxon>Pseudomonadati</taxon>
        <taxon>Pseudomonadota</taxon>
        <taxon>Gammaproteobacteria</taxon>
        <taxon>Enterobacterales</taxon>
        <taxon>Erwiniaceae</taxon>
        <taxon>Winslowiella</taxon>
    </lineage>
</organism>